<accession>A0ACC0L628</accession>
<sequence length="655" mass="73181">MYSLLSVLLKLSTLYSLSLSLCLSDHHRFFFSKFSEKKMAAKGEGPAIGIDLGTTYSCVGVWQHGRIEIIANDQGNRTTPSYVAFTDTHRLIGDGAKNQVAVNPINTVFDAKRLIGRRYSDTTVQSDMKLWPFKVTPGVDDKLMIGITYKYEEKQFSAEEISSMVLVKMKEIAEDYLSTTIKNVVVTVPAYFNDSQRQATKDAGVIAGLNVMRIINEPTAAAIAYGLDNKDISTGEKKVLVFDLGGGTFDVSLLTIDGGKIEVIATGGDTHLGGEDFDNRLVTHFVQEFKRKLKKDISGNPRALRRLRTSCERAKRTLSSTPETTIEVDALYEGIDFCATITRARFEELNIELFRKCMEPVEECLRDAKIDKSNVDELVLVGGSTRIPKVQQLLQDFFNGKELCKSINPDEAVAYGATVQAAILSGNVKVLDLILLLDVTPLSFGLGKLGEVVVVFIPRNTKIPVKKEQSNWTTTVDNQTSVLFKVYEGERSRTTDNNLLGEFELFGIPPAPRGVPQFKICFDIDANGILTVSAEDQTTGRKNMVTITNAKGRLSKEEIEKMMQEAEKYKLEDKEHKKKVEAKNALETYAYDMRNTIRDEKKGAKIPPADKKKIEAAFEQVIHWLDENQLAVTEEFEYKMKEIEGICEPIIAMTY</sequence>
<reference evidence="1" key="1">
    <citation type="submission" date="2022-02" db="EMBL/GenBank/DDBJ databases">
        <title>Plant Genome Project.</title>
        <authorList>
            <person name="Zhang R.-G."/>
        </authorList>
    </citation>
    <scope>NUCLEOTIDE SEQUENCE</scope>
    <source>
        <strain evidence="1">AT1</strain>
    </source>
</reference>
<comment type="caution">
    <text evidence="1">The sequence shown here is derived from an EMBL/GenBank/DDBJ whole genome shotgun (WGS) entry which is preliminary data.</text>
</comment>
<proteinExistence type="predicted"/>
<gene>
    <name evidence="1" type="ORF">RHMOL_Rhmol13G0103000</name>
</gene>
<dbReference type="Proteomes" id="UP001062846">
    <property type="component" value="Chromosome 13"/>
</dbReference>
<evidence type="ECO:0000313" key="1">
    <source>
        <dbReference type="EMBL" id="KAI8523834.1"/>
    </source>
</evidence>
<protein>
    <submittedName>
        <fullName evidence="1">Uncharacterized protein</fullName>
    </submittedName>
</protein>
<dbReference type="EMBL" id="CM046400">
    <property type="protein sequence ID" value="KAI8523834.1"/>
    <property type="molecule type" value="Genomic_DNA"/>
</dbReference>
<name>A0ACC0L628_RHOML</name>
<organism evidence="1 2">
    <name type="scientific">Rhododendron molle</name>
    <name type="common">Chinese azalea</name>
    <name type="synonym">Azalea mollis</name>
    <dbReference type="NCBI Taxonomy" id="49168"/>
    <lineage>
        <taxon>Eukaryota</taxon>
        <taxon>Viridiplantae</taxon>
        <taxon>Streptophyta</taxon>
        <taxon>Embryophyta</taxon>
        <taxon>Tracheophyta</taxon>
        <taxon>Spermatophyta</taxon>
        <taxon>Magnoliopsida</taxon>
        <taxon>eudicotyledons</taxon>
        <taxon>Gunneridae</taxon>
        <taxon>Pentapetalae</taxon>
        <taxon>asterids</taxon>
        <taxon>Ericales</taxon>
        <taxon>Ericaceae</taxon>
        <taxon>Ericoideae</taxon>
        <taxon>Rhodoreae</taxon>
        <taxon>Rhododendron</taxon>
    </lineage>
</organism>
<keyword evidence="2" id="KW-1185">Reference proteome</keyword>
<evidence type="ECO:0000313" key="2">
    <source>
        <dbReference type="Proteomes" id="UP001062846"/>
    </source>
</evidence>